<dbReference type="InterPro" id="IPR002509">
    <property type="entry name" value="NODB_dom"/>
</dbReference>
<dbReference type="InterPro" id="IPR051398">
    <property type="entry name" value="Polysacch_Deacetylase"/>
</dbReference>
<evidence type="ECO:0000256" key="4">
    <source>
        <dbReference type="SAM" id="Phobius"/>
    </source>
</evidence>
<evidence type="ECO:0000256" key="3">
    <source>
        <dbReference type="SAM" id="MobiDB-lite"/>
    </source>
</evidence>
<dbReference type="GO" id="GO:0016810">
    <property type="term" value="F:hydrolase activity, acting on carbon-nitrogen (but not peptide) bonds"/>
    <property type="evidence" value="ECO:0007669"/>
    <property type="project" value="InterPro"/>
</dbReference>
<gene>
    <name evidence="6" type="ORF">DWV06_09985</name>
</gene>
<feature type="transmembrane region" description="Helical" evidence="4">
    <location>
        <begin position="21"/>
        <end position="43"/>
    </location>
</feature>
<proteinExistence type="predicted"/>
<evidence type="ECO:0000313" key="7">
    <source>
        <dbReference type="Proteomes" id="UP000255036"/>
    </source>
</evidence>
<reference evidence="6 7" key="1">
    <citation type="submission" date="2018-07" db="EMBL/GenBank/DDBJ databases">
        <title>Anaerosacharophilus polymeroproducens gen. nov. sp. nov., an anaerobic bacterium isolated from salt field.</title>
        <authorList>
            <person name="Kim W."/>
            <person name="Yang S.-H."/>
            <person name="Oh J."/>
            <person name="Lee J.-H."/>
            <person name="Kwon K.K."/>
        </authorList>
    </citation>
    <scope>NUCLEOTIDE SEQUENCE [LARGE SCALE GENOMIC DNA]</scope>
    <source>
        <strain evidence="6 7">MCWD5</strain>
    </source>
</reference>
<protein>
    <submittedName>
        <fullName evidence="6">Polysaccharide deacetylase</fullName>
    </submittedName>
</protein>
<dbReference type="EMBL" id="QRCT01000028">
    <property type="protein sequence ID" value="RDU23375.1"/>
    <property type="molecule type" value="Genomic_DNA"/>
</dbReference>
<dbReference type="RefSeq" id="WP_115482044.1">
    <property type="nucleotide sequence ID" value="NZ_QRCT01000028.1"/>
</dbReference>
<comment type="subcellular location">
    <subcellularLocation>
        <location evidence="1">Secreted</location>
    </subcellularLocation>
</comment>
<accession>A0A371AUY0</accession>
<dbReference type="AlphaFoldDB" id="A0A371AUY0"/>
<dbReference type="Pfam" id="PF01522">
    <property type="entry name" value="Polysacc_deac_1"/>
    <property type="match status" value="1"/>
</dbReference>
<evidence type="ECO:0000259" key="5">
    <source>
        <dbReference type="Pfam" id="PF01522"/>
    </source>
</evidence>
<sequence length="472" mass="53845">MLNDSRNQRRKNRNKQLIKSIAMICVLGIVIIAGLVGIGYGLYKGVKKNESYQTRENAMKEDSNKKGAKEKEITPEQKEELEKQKREELLAQANKTAAGYDYDKAIEMIKGYADYSKYAELTAAISSYEETKKTMVKYDAVDTITHIFFHSLIVDTKKAFDGDDKEKGYNQVMTTVDEFNKILQQMYDKGYVLVSIHDMAVKKANGEGKEVFTPGEIYLPEGKKPFVLSQDDVCYYEYMEGDGFASKIIIDKNGRPTCEYIKDDGTVVTGDYDLVPIIESFIEKHPDFSYRGARGILAVTGYNGVFGYRTDPDYASNPTYQKDCEDAKKVAQGLKDAGWEIASHSYGHRSYQAIDMDKFKKDVDKWEDTVQPIVGDTDILIYPFGADVGSWKGYEGERYEYLKNAGFNYFCNVDSSKYWVQIKDDYVRQGRRNIDGVRMYYDMIDDSIDQLSDIIDVKSVFDPARPTPVDKM</sequence>
<keyword evidence="4" id="KW-1133">Transmembrane helix</keyword>
<dbReference type="GO" id="GO:0005576">
    <property type="term" value="C:extracellular region"/>
    <property type="evidence" value="ECO:0007669"/>
    <property type="project" value="UniProtKB-SubCell"/>
</dbReference>
<dbReference type="Gene3D" id="3.20.20.370">
    <property type="entry name" value="Glycoside hydrolase/deacetylase"/>
    <property type="match status" value="1"/>
</dbReference>
<organism evidence="6 7">
    <name type="scientific">Anaerosacchariphilus polymeriproducens</name>
    <dbReference type="NCBI Taxonomy" id="1812858"/>
    <lineage>
        <taxon>Bacteria</taxon>
        <taxon>Bacillati</taxon>
        <taxon>Bacillota</taxon>
        <taxon>Clostridia</taxon>
        <taxon>Lachnospirales</taxon>
        <taxon>Lachnospiraceae</taxon>
        <taxon>Anaerosacchariphilus</taxon>
    </lineage>
</organism>
<dbReference type="OrthoDB" id="3722973at2"/>
<dbReference type="PANTHER" id="PTHR34216">
    <property type="match status" value="1"/>
</dbReference>
<dbReference type="InterPro" id="IPR011330">
    <property type="entry name" value="Glyco_hydro/deAcase_b/a-brl"/>
</dbReference>
<evidence type="ECO:0000313" key="6">
    <source>
        <dbReference type="EMBL" id="RDU23375.1"/>
    </source>
</evidence>
<keyword evidence="7" id="KW-1185">Reference proteome</keyword>
<evidence type="ECO:0000256" key="2">
    <source>
        <dbReference type="ARBA" id="ARBA00022729"/>
    </source>
</evidence>
<feature type="region of interest" description="Disordered" evidence="3">
    <location>
        <begin position="53"/>
        <end position="79"/>
    </location>
</feature>
<keyword evidence="4" id="KW-0472">Membrane</keyword>
<comment type="caution">
    <text evidence="6">The sequence shown here is derived from an EMBL/GenBank/DDBJ whole genome shotgun (WGS) entry which is preliminary data.</text>
</comment>
<feature type="domain" description="NodB homology" evidence="5">
    <location>
        <begin position="325"/>
        <end position="386"/>
    </location>
</feature>
<dbReference type="PANTHER" id="PTHR34216:SF3">
    <property type="entry name" value="POLY-BETA-1,6-N-ACETYL-D-GLUCOSAMINE N-DEACETYLASE"/>
    <property type="match status" value="1"/>
</dbReference>
<feature type="compositionally biased region" description="Basic and acidic residues" evidence="3">
    <location>
        <begin position="57"/>
        <end position="79"/>
    </location>
</feature>
<keyword evidence="4" id="KW-0812">Transmembrane</keyword>
<evidence type="ECO:0000256" key="1">
    <source>
        <dbReference type="ARBA" id="ARBA00004613"/>
    </source>
</evidence>
<dbReference type="GO" id="GO:0005975">
    <property type="term" value="P:carbohydrate metabolic process"/>
    <property type="evidence" value="ECO:0007669"/>
    <property type="project" value="InterPro"/>
</dbReference>
<dbReference type="Proteomes" id="UP000255036">
    <property type="component" value="Unassembled WGS sequence"/>
</dbReference>
<dbReference type="SUPFAM" id="SSF88713">
    <property type="entry name" value="Glycoside hydrolase/deacetylase"/>
    <property type="match status" value="1"/>
</dbReference>
<keyword evidence="2" id="KW-0732">Signal</keyword>
<name>A0A371AUY0_9FIRM</name>